<dbReference type="AlphaFoldDB" id="A0A839GL48"/>
<keyword evidence="1" id="KW-0175">Coiled coil</keyword>
<dbReference type="Pfam" id="PF02371">
    <property type="entry name" value="Transposase_20"/>
    <property type="match status" value="1"/>
</dbReference>
<dbReference type="InterPro" id="IPR003346">
    <property type="entry name" value="Transposase_20"/>
</dbReference>
<evidence type="ECO:0000313" key="5">
    <source>
        <dbReference type="Proteomes" id="UP000563094"/>
    </source>
</evidence>
<feature type="domain" description="Transposase IS116/IS110/IS902 C-terminal" evidence="3">
    <location>
        <begin position="213"/>
        <end position="298"/>
    </location>
</feature>
<name>A0A839GL48_9BACT</name>
<protein>
    <submittedName>
        <fullName evidence="4">Transposase</fullName>
    </submittedName>
</protein>
<evidence type="ECO:0000313" key="4">
    <source>
        <dbReference type="EMBL" id="MBA9079410.1"/>
    </source>
</evidence>
<dbReference type="Pfam" id="PF01548">
    <property type="entry name" value="DEDD_Tnp_IS110"/>
    <property type="match status" value="1"/>
</dbReference>
<dbReference type="NCBIfam" id="NF033542">
    <property type="entry name" value="transpos_IS110"/>
    <property type="match status" value="1"/>
</dbReference>
<dbReference type="RefSeq" id="WP_182514308.1">
    <property type="nucleotide sequence ID" value="NZ_JACJIQ010000022.1"/>
</dbReference>
<evidence type="ECO:0000259" key="2">
    <source>
        <dbReference type="Pfam" id="PF01548"/>
    </source>
</evidence>
<dbReference type="GO" id="GO:0006313">
    <property type="term" value="P:DNA transposition"/>
    <property type="evidence" value="ECO:0007669"/>
    <property type="project" value="InterPro"/>
</dbReference>
<dbReference type="InterPro" id="IPR047650">
    <property type="entry name" value="Transpos_IS110"/>
</dbReference>
<evidence type="ECO:0000256" key="1">
    <source>
        <dbReference type="SAM" id="Coils"/>
    </source>
</evidence>
<comment type="caution">
    <text evidence="4">The sequence shown here is derived from an EMBL/GenBank/DDBJ whole genome shotgun (WGS) entry which is preliminary data.</text>
</comment>
<proteinExistence type="predicted"/>
<dbReference type="PANTHER" id="PTHR33055">
    <property type="entry name" value="TRANSPOSASE FOR INSERTION SEQUENCE ELEMENT IS1111A"/>
    <property type="match status" value="1"/>
</dbReference>
<dbReference type="Proteomes" id="UP000563094">
    <property type="component" value="Unassembled WGS sequence"/>
</dbReference>
<dbReference type="InterPro" id="IPR002525">
    <property type="entry name" value="Transp_IS110-like_N"/>
</dbReference>
<sequence>MEKLLQTQACAFILGVDVSKDSLDVCLIDSQTQQASSQKFNNNKEGFRRLKAWCKLQSCGAGPETLACMEHTGLYTRQLVHYLLARDVRVWLESALQIKRSIGMARGKDDRVDAQRIARYALLHQQQAKCVNLSSVTLERLKDLQANRSRLLKALQSIKVTIKELLQIDPVSGKTLEQVNKKAVRGLEKSIEQVEERMQGFIRQDQSLKQKYDLLTSVKGVGKVLATSLLVYTHGFNRMEDGRKLACYCGVAPFEYRSGTSVRGRTGVSRLANKELKHVLHLAAMNSVRYNQELKAYFERKVAEGKSKMSVLNAVRNKLLHQIVAVVKRGTPYVIKLDKV</sequence>
<accession>A0A839GL48</accession>
<dbReference type="EMBL" id="JACJIQ010000022">
    <property type="protein sequence ID" value="MBA9079410.1"/>
    <property type="molecule type" value="Genomic_DNA"/>
</dbReference>
<gene>
    <name evidence="4" type="ORF">FHS90_004146</name>
</gene>
<dbReference type="GO" id="GO:0004803">
    <property type="term" value="F:transposase activity"/>
    <property type="evidence" value="ECO:0007669"/>
    <property type="project" value="InterPro"/>
</dbReference>
<dbReference type="GO" id="GO:0003677">
    <property type="term" value="F:DNA binding"/>
    <property type="evidence" value="ECO:0007669"/>
    <property type="project" value="InterPro"/>
</dbReference>
<organism evidence="4 5">
    <name type="scientific">Rufibacter quisquiliarum</name>
    <dbReference type="NCBI Taxonomy" id="1549639"/>
    <lineage>
        <taxon>Bacteria</taxon>
        <taxon>Pseudomonadati</taxon>
        <taxon>Bacteroidota</taxon>
        <taxon>Cytophagia</taxon>
        <taxon>Cytophagales</taxon>
        <taxon>Hymenobacteraceae</taxon>
        <taxon>Rufibacter</taxon>
    </lineage>
</organism>
<feature type="domain" description="Transposase IS110-like N-terminal" evidence="2">
    <location>
        <begin position="14"/>
        <end position="167"/>
    </location>
</feature>
<keyword evidence="5" id="KW-1185">Reference proteome</keyword>
<dbReference type="PANTHER" id="PTHR33055:SF3">
    <property type="entry name" value="PUTATIVE TRANSPOSASE FOR IS117-RELATED"/>
    <property type="match status" value="1"/>
</dbReference>
<reference evidence="4 5" key="1">
    <citation type="submission" date="2020-08" db="EMBL/GenBank/DDBJ databases">
        <title>Genomic Encyclopedia of Type Strains, Phase IV (KMG-IV): sequencing the most valuable type-strain genomes for metagenomic binning, comparative biology and taxonomic classification.</title>
        <authorList>
            <person name="Goeker M."/>
        </authorList>
    </citation>
    <scope>NUCLEOTIDE SEQUENCE [LARGE SCALE GENOMIC DNA]</scope>
    <source>
        <strain evidence="4 5">DSM 29854</strain>
    </source>
</reference>
<feature type="coiled-coil region" evidence="1">
    <location>
        <begin position="141"/>
        <end position="211"/>
    </location>
</feature>
<evidence type="ECO:0000259" key="3">
    <source>
        <dbReference type="Pfam" id="PF02371"/>
    </source>
</evidence>